<dbReference type="SMART" id="SM00382">
    <property type="entry name" value="AAA"/>
    <property type="match status" value="2"/>
</dbReference>
<feature type="transmembrane region" description="Helical" evidence="5">
    <location>
        <begin position="62"/>
        <end position="81"/>
    </location>
</feature>
<dbReference type="PANTHER" id="PTHR22683">
    <property type="entry name" value="SPORULATION PROTEIN RELATED"/>
    <property type="match status" value="1"/>
</dbReference>
<evidence type="ECO:0000256" key="5">
    <source>
        <dbReference type="SAM" id="Phobius"/>
    </source>
</evidence>
<dbReference type="InterPro" id="IPR027417">
    <property type="entry name" value="P-loop_NTPase"/>
</dbReference>
<dbReference type="PANTHER" id="PTHR22683:SF1">
    <property type="entry name" value="TYPE VII SECRETION SYSTEM PROTEIN ESSC"/>
    <property type="match status" value="1"/>
</dbReference>
<evidence type="ECO:0000313" key="8">
    <source>
        <dbReference type="Proteomes" id="UP000633205"/>
    </source>
</evidence>
<dbReference type="CDD" id="cd01127">
    <property type="entry name" value="TrwB_TraG_TraD_VirD4"/>
    <property type="match status" value="1"/>
</dbReference>
<dbReference type="InterPro" id="IPR002543">
    <property type="entry name" value="FtsK_dom"/>
</dbReference>
<reference evidence="7" key="2">
    <citation type="submission" date="2020-09" db="EMBL/GenBank/DDBJ databases">
        <authorList>
            <person name="Sun Q."/>
            <person name="Zhou Y."/>
        </authorList>
    </citation>
    <scope>NUCLEOTIDE SEQUENCE</scope>
    <source>
        <strain evidence="7">CGMCC 1.15152</strain>
    </source>
</reference>
<dbReference type="CDD" id="cd01120">
    <property type="entry name" value="RecA-like_superfamily"/>
    <property type="match status" value="1"/>
</dbReference>
<organism evidence="7 8">
    <name type="scientific">Microbacterium faecale</name>
    <dbReference type="NCBI Taxonomy" id="1804630"/>
    <lineage>
        <taxon>Bacteria</taxon>
        <taxon>Bacillati</taxon>
        <taxon>Actinomycetota</taxon>
        <taxon>Actinomycetes</taxon>
        <taxon>Micrococcales</taxon>
        <taxon>Microbacteriaceae</taxon>
        <taxon>Microbacterium</taxon>
    </lineage>
</organism>
<gene>
    <name evidence="7" type="ORF">GCM10010915_13640</name>
</gene>
<keyword evidence="5" id="KW-0812">Transmembrane</keyword>
<keyword evidence="5" id="KW-0472">Membrane</keyword>
<accession>A0A916Y9C6</accession>
<dbReference type="SUPFAM" id="SSF52540">
    <property type="entry name" value="P-loop containing nucleoside triphosphate hydrolases"/>
    <property type="match status" value="2"/>
</dbReference>
<reference evidence="7" key="1">
    <citation type="journal article" date="2014" name="Int. J. Syst. Evol. Microbiol.">
        <title>Complete genome sequence of Corynebacterium casei LMG S-19264T (=DSM 44701T), isolated from a smear-ripened cheese.</title>
        <authorList>
            <consortium name="US DOE Joint Genome Institute (JGI-PGF)"/>
            <person name="Walter F."/>
            <person name="Albersmeier A."/>
            <person name="Kalinowski J."/>
            <person name="Ruckert C."/>
        </authorList>
    </citation>
    <scope>NUCLEOTIDE SEQUENCE</scope>
    <source>
        <strain evidence="7">CGMCC 1.15152</strain>
    </source>
</reference>
<dbReference type="EMBL" id="BMHO01000001">
    <property type="protein sequence ID" value="GGD34521.1"/>
    <property type="molecule type" value="Genomic_DNA"/>
</dbReference>
<evidence type="ECO:0000256" key="3">
    <source>
        <dbReference type="PROSITE-ProRule" id="PRU00289"/>
    </source>
</evidence>
<dbReference type="Gene3D" id="3.40.50.300">
    <property type="entry name" value="P-loop containing nucleotide triphosphate hydrolases"/>
    <property type="match status" value="3"/>
</dbReference>
<feature type="transmembrane region" description="Helical" evidence="5">
    <location>
        <begin position="38"/>
        <end position="56"/>
    </location>
</feature>
<dbReference type="InterPro" id="IPR003593">
    <property type="entry name" value="AAA+_ATPase"/>
</dbReference>
<feature type="binding site" evidence="3">
    <location>
        <begin position="384"/>
        <end position="391"/>
    </location>
    <ligand>
        <name>ATP</name>
        <dbReference type="ChEBI" id="CHEBI:30616"/>
    </ligand>
</feature>
<dbReference type="PROSITE" id="PS50901">
    <property type="entry name" value="FTSK"/>
    <property type="match status" value="1"/>
</dbReference>
<proteinExistence type="predicted"/>
<dbReference type="Pfam" id="PF01580">
    <property type="entry name" value="FtsK_SpoIIIE"/>
    <property type="match status" value="1"/>
</dbReference>
<keyword evidence="8" id="KW-1185">Reference proteome</keyword>
<evidence type="ECO:0000313" key="7">
    <source>
        <dbReference type="EMBL" id="GGD34521.1"/>
    </source>
</evidence>
<dbReference type="GO" id="GO:0005524">
    <property type="term" value="F:ATP binding"/>
    <property type="evidence" value="ECO:0007669"/>
    <property type="project" value="UniProtKB-UniRule"/>
</dbReference>
<keyword evidence="2 3" id="KW-0067">ATP-binding</keyword>
<protein>
    <recommendedName>
        <fullName evidence="6">FtsK domain-containing protein</fullName>
    </recommendedName>
</protein>
<evidence type="ECO:0000256" key="1">
    <source>
        <dbReference type="ARBA" id="ARBA00022741"/>
    </source>
</evidence>
<feature type="domain" description="FtsK" evidence="6">
    <location>
        <begin position="365"/>
        <end position="549"/>
    </location>
</feature>
<evidence type="ECO:0000256" key="4">
    <source>
        <dbReference type="SAM" id="MobiDB-lite"/>
    </source>
</evidence>
<dbReference type="InterPro" id="IPR050206">
    <property type="entry name" value="FtsK/SpoIIIE/SftA"/>
</dbReference>
<dbReference type="GO" id="GO:0003677">
    <property type="term" value="F:DNA binding"/>
    <property type="evidence" value="ECO:0007669"/>
    <property type="project" value="InterPro"/>
</dbReference>
<evidence type="ECO:0000256" key="2">
    <source>
        <dbReference type="ARBA" id="ARBA00022840"/>
    </source>
</evidence>
<evidence type="ECO:0000259" key="6">
    <source>
        <dbReference type="PROSITE" id="PS50901"/>
    </source>
</evidence>
<dbReference type="Proteomes" id="UP000633205">
    <property type="component" value="Unassembled WGS sequence"/>
</dbReference>
<comment type="caution">
    <text evidence="7">The sequence shown here is derived from an EMBL/GenBank/DDBJ whole genome shotgun (WGS) entry which is preliminary data.</text>
</comment>
<dbReference type="AlphaFoldDB" id="A0A916Y9C6"/>
<keyword evidence="1 3" id="KW-0547">Nucleotide-binding</keyword>
<feature type="region of interest" description="Disordered" evidence="4">
    <location>
        <begin position="596"/>
        <end position="616"/>
    </location>
</feature>
<sequence>MVGMTFAPAETSVAPASRRLAEPLELPDLPDPPSRRPFPIAASIVPVVGALVMWRVTGSIFMLWFAALGPFMAVASLLDGARAARRARRRAERELRAACERIRVDVERRHDEERRLRSAAAPDVARCARHEGWLWRRRGPLVVGSGTTDSVVAVAGGEGPDAERVRHAAAVLSGAPVTVAWEHGLCVRGDDVVGRAVVRALTLQLLLRHPPSAVRLIGAPLGEDWADRVAHAAPEVAPDGERVAVIRAGEAVPAAATVVIALALPGEPIPHECAALIDVDAGLDGRLVADAGDVELELEAVSLAQARDLAVRLRGAESRDAVVLPDGPIPVAHVIDRDADGSDAPRAGAGLRAVVGLGEQVGDRVPPLVAIDLVADGPHAVVVGTTGAGKSELLTTWIAALAAAHSPSAVVFLLGDFKGGTAFDHLRDLPHVTGVLTDLDGAGARRAVEGLRAEIRRRERVIAAAGARDAGDEQVGLARLVIVIDEFAALLQEAPDLHAVFTDVAARGRALGMHLVLGTQRASGILRDALLANSPLRIALRVAEDRESAQLVGTDRAARIPGGARHRGVGYVRRAGDDAAQLARFALTRADDIRGAAHRHDGSPRAHGPLLPPLPRRWRPDHATRSDGAIVLGLCDDPAEQQQREAMLVPGRDRGLLVIGGAASGKTSLARWIAQAAQASGSRVDTVPRDTEGAWDALERAEADPPELFVVDDADALLSRFPPDYAQAAAERLDAIVRDAGETGTTIVLTVARLAGAIGRIADVLPRRVVLALATVHEHTAAGASREAFDAARPPGRAALDGLETQLALPPEATERSADPPPTARWHPTAEVTGLVLRAPAHRARSLREAWQETAAVVTLEEVPPGADLDRLADGKPLALVGDGDAWQRQYALLQQVRSAGEMVVGSDCAAELRTLVGERDLPPYARPRAARAWLVAPGRAAKRVVLP</sequence>
<name>A0A916Y9C6_9MICO</name>
<keyword evidence="5" id="KW-1133">Transmembrane helix</keyword>